<keyword evidence="2" id="KW-0813">Transport</keyword>
<dbReference type="PANTHER" id="PTHR35011">
    <property type="entry name" value="2,3-DIKETO-L-GULONATE TRAP TRANSPORTER SMALL PERMEASE PROTEIN YIAM"/>
    <property type="match status" value="1"/>
</dbReference>
<feature type="transmembrane region" description="Helical" evidence="9">
    <location>
        <begin position="101"/>
        <end position="122"/>
    </location>
</feature>
<feature type="domain" description="Tripartite ATP-independent periplasmic transporters DctQ component" evidence="10">
    <location>
        <begin position="38"/>
        <end position="165"/>
    </location>
</feature>
<keyword evidence="3" id="KW-1003">Cell membrane</keyword>
<protein>
    <submittedName>
        <fullName evidence="11">Tripartite ATP-independent periplasmic transporter DctQ component</fullName>
    </submittedName>
</protein>
<comment type="subcellular location">
    <subcellularLocation>
        <location evidence="1">Cell inner membrane</location>
        <topology evidence="1">Multi-pass membrane protein</topology>
    </subcellularLocation>
</comment>
<keyword evidence="7 9" id="KW-0472">Membrane</keyword>
<evidence type="ECO:0000259" key="10">
    <source>
        <dbReference type="Pfam" id="PF04290"/>
    </source>
</evidence>
<evidence type="ECO:0000256" key="2">
    <source>
        <dbReference type="ARBA" id="ARBA00022448"/>
    </source>
</evidence>
<sequence>MTHDNGSGHSPLASAVERFGYRLNWLLERVCALLVAAMIGIVWFGVVERYYLHWGMTWAEELARYVMIWAALLAVPVCAYRREHIGLDILFSRFPISWQPGLRLTLDLLGLAFFVFMAYYGIEMARQGAGQFATIFGMTMLVPFLSVPVSCGLTAMQIVVCMVRDGARITPLFIEKEARQ</sequence>
<dbReference type="PANTHER" id="PTHR35011:SF2">
    <property type="entry name" value="2,3-DIKETO-L-GULONATE TRAP TRANSPORTER SMALL PERMEASE PROTEIN YIAM"/>
    <property type="match status" value="1"/>
</dbReference>
<evidence type="ECO:0000256" key="7">
    <source>
        <dbReference type="ARBA" id="ARBA00023136"/>
    </source>
</evidence>
<dbReference type="Proteomes" id="UP000014975">
    <property type="component" value="Unassembled WGS sequence"/>
</dbReference>
<dbReference type="RefSeq" id="WP_020886111.1">
    <property type="nucleotide sequence ID" value="NZ_ATHI01000005.1"/>
</dbReference>
<comment type="similarity">
    <text evidence="8">Belongs to the TRAP transporter small permease family.</text>
</comment>
<evidence type="ECO:0000256" key="6">
    <source>
        <dbReference type="ARBA" id="ARBA00022989"/>
    </source>
</evidence>
<dbReference type="EMBL" id="ATHI01000005">
    <property type="protein sequence ID" value="EPR34862.1"/>
    <property type="molecule type" value="Genomic_DNA"/>
</dbReference>
<dbReference type="GO" id="GO:0015740">
    <property type="term" value="P:C4-dicarboxylate transport"/>
    <property type="evidence" value="ECO:0007669"/>
    <property type="project" value="TreeGrafter"/>
</dbReference>
<feature type="transmembrane region" description="Helical" evidence="9">
    <location>
        <begin position="62"/>
        <end position="80"/>
    </location>
</feature>
<evidence type="ECO:0000256" key="4">
    <source>
        <dbReference type="ARBA" id="ARBA00022519"/>
    </source>
</evidence>
<dbReference type="GO" id="GO:0005886">
    <property type="term" value="C:plasma membrane"/>
    <property type="evidence" value="ECO:0007669"/>
    <property type="project" value="UniProtKB-SubCell"/>
</dbReference>
<dbReference type="AlphaFoldDB" id="S7TCC7"/>
<gene>
    <name evidence="11" type="ORF">dsat_2225</name>
</gene>
<keyword evidence="12" id="KW-1185">Reference proteome</keyword>
<comment type="caution">
    <text evidence="11">The sequence shown here is derived from an EMBL/GenBank/DDBJ whole genome shotgun (WGS) entry which is preliminary data.</text>
</comment>
<evidence type="ECO:0000256" key="8">
    <source>
        <dbReference type="ARBA" id="ARBA00038436"/>
    </source>
</evidence>
<dbReference type="InterPro" id="IPR007387">
    <property type="entry name" value="TRAP_DctQ"/>
</dbReference>
<dbReference type="STRING" id="1121439.dsat_2225"/>
<dbReference type="eggNOG" id="COG3090">
    <property type="taxonomic scope" value="Bacteria"/>
</dbReference>
<organism evidence="11 12">
    <name type="scientific">Alkalidesulfovibrio alkalitolerans DSM 16529</name>
    <dbReference type="NCBI Taxonomy" id="1121439"/>
    <lineage>
        <taxon>Bacteria</taxon>
        <taxon>Pseudomonadati</taxon>
        <taxon>Thermodesulfobacteriota</taxon>
        <taxon>Desulfovibrionia</taxon>
        <taxon>Desulfovibrionales</taxon>
        <taxon>Desulfovibrionaceae</taxon>
        <taxon>Alkalidesulfovibrio</taxon>
    </lineage>
</organism>
<keyword evidence="6 9" id="KW-1133">Transmembrane helix</keyword>
<feature type="transmembrane region" description="Helical" evidence="9">
    <location>
        <begin position="142"/>
        <end position="163"/>
    </location>
</feature>
<dbReference type="OrthoDB" id="5454104at2"/>
<name>S7TCC7_9BACT</name>
<reference evidence="11 12" key="1">
    <citation type="journal article" date="2013" name="Genome Announc.">
        <title>Draft genome sequences for three mercury-methylating, sulfate-reducing bacteria.</title>
        <authorList>
            <person name="Brown S.D."/>
            <person name="Hurt R.A.Jr."/>
            <person name="Gilmour C.C."/>
            <person name="Elias D.A."/>
        </authorList>
    </citation>
    <scope>NUCLEOTIDE SEQUENCE [LARGE SCALE GENOMIC DNA]</scope>
    <source>
        <strain evidence="11 12">DSM 16529</strain>
    </source>
</reference>
<keyword evidence="4" id="KW-0997">Cell inner membrane</keyword>
<evidence type="ECO:0000256" key="3">
    <source>
        <dbReference type="ARBA" id="ARBA00022475"/>
    </source>
</evidence>
<accession>S7TCC7</accession>
<evidence type="ECO:0000256" key="1">
    <source>
        <dbReference type="ARBA" id="ARBA00004429"/>
    </source>
</evidence>
<evidence type="ECO:0000256" key="5">
    <source>
        <dbReference type="ARBA" id="ARBA00022692"/>
    </source>
</evidence>
<evidence type="ECO:0000313" key="11">
    <source>
        <dbReference type="EMBL" id="EPR34862.1"/>
    </source>
</evidence>
<evidence type="ECO:0000313" key="12">
    <source>
        <dbReference type="Proteomes" id="UP000014975"/>
    </source>
</evidence>
<dbReference type="PATRIC" id="fig|1121439.3.peg.613"/>
<evidence type="ECO:0000256" key="9">
    <source>
        <dbReference type="SAM" id="Phobius"/>
    </source>
</evidence>
<dbReference type="Pfam" id="PF04290">
    <property type="entry name" value="DctQ"/>
    <property type="match status" value="1"/>
</dbReference>
<feature type="transmembrane region" description="Helical" evidence="9">
    <location>
        <begin position="26"/>
        <end position="46"/>
    </location>
</feature>
<keyword evidence="5 9" id="KW-0812">Transmembrane</keyword>
<proteinExistence type="inferred from homology"/>
<dbReference type="GO" id="GO:0022857">
    <property type="term" value="F:transmembrane transporter activity"/>
    <property type="evidence" value="ECO:0007669"/>
    <property type="project" value="TreeGrafter"/>
</dbReference>
<dbReference type="InterPro" id="IPR055348">
    <property type="entry name" value="DctQ"/>
</dbReference>